<dbReference type="Pfam" id="PF01584">
    <property type="entry name" value="CheW"/>
    <property type="match status" value="1"/>
</dbReference>
<comment type="caution">
    <text evidence="2">The sequence shown here is derived from an EMBL/GenBank/DDBJ whole genome shotgun (WGS) entry which is preliminary data.</text>
</comment>
<protein>
    <submittedName>
        <fullName evidence="2">Chemotaxis signal transduction protein</fullName>
    </submittedName>
</protein>
<organism evidence="2 3">
    <name type="scientific">Salinibacter ruber</name>
    <dbReference type="NCBI Taxonomy" id="146919"/>
    <lineage>
        <taxon>Bacteria</taxon>
        <taxon>Pseudomonadati</taxon>
        <taxon>Rhodothermota</taxon>
        <taxon>Rhodothermia</taxon>
        <taxon>Rhodothermales</taxon>
        <taxon>Salinibacteraceae</taxon>
        <taxon>Salinibacter</taxon>
    </lineage>
</organism>
<reference evidence="2" key="1">
    <citation type="submission" date="2022-08" db="EMBL/GenBank/DDBJ databases">
        <title>Genomic Encyclopedia of Type Strains, Phase V (KMG-V): Genome sequencing to study the core and pangenomes of soil and plant-associated prokaryotes.</title>
        <authorList>
            <person name="Whitman W."/>
        </authorList>
    </citation>
    <scope>NUCLEOTIDE SEQUENCE</scope>
    <source>
        <strain evidence="2">SP2016B</strain>
    </source>
</reference>
<dbReference type="Gene3D" id="2.40.50.180">
    <property type="entry name" value="CheA-289, Domain 4"/>
    <property type="match status" value="1"/>
</dbReference>
<name>A0A9X2U4P7_9BACT</name>
<evidence type="ECO:0000313" key="3">
    <source>
        <dbReference type="Proteomes" id="UP001155034"/>
    </source>
</evidence>
<sequence length="46" mass="5016">MDEQRSRPGKAKQLVSFAVGGEDFGIDILSVQEIIRPVEVTSSPMP</sequence>
<dbReference type="EMBL" id="JANTYZ010000020">
    <property type="protein sequence ID" value="MCS3866760.1"/>
    <property type="molecule type" value="Genomic_DNA"/>
</dbReference>
<dbReference type="GO" id="GO:0006935">
    <property type="term" value="P:chemotaxis"/>
    <property type="evidence" value="ECO:0007669"/>
    <property type="project" value="InterPro"/>
</dbReference>
<accession>A0A9X2U4P7</accession>
<dbReference type="AlphaFoldDB" id="A0A9X2U4P7"/>
<evidence type="ECO:0000259" key="1">
    <source>
        <dbReference type="PROSITE" id="PS50851"/>
    </source>
</evidence>
<feature type="domain" description="CheW-like" evidence="1">
    <location>
        <begin position="11"/>
        <end position="46"/>
    </location>
</feature>
<dbReference type="PROSITE" id="PS50851">
    <property type="entry name" value="CHEW"/>
    <property type="match status" value="1"/>
</dbReference>
<dbReference type="Proteomes" id="UP001155034">
    <property type="component" value="Unassembled WGS sequence"/>
</dbReference>
<gene>
    <name evidence="2" type="ORF">GGP82_003343</name>
</gene>
<dbReference type="Gene3D" id="2.30.30.40">
    <property type="entry name" value="SH3 Domains"/>
    <property type="match status" value="1"/>
</dbReference>
<evidence type="ECO:0000313" key="2">
    <source>
        <dbReference type="EMBL" id="MCS3866760.1"/>
    </source>
</evidence>
<dbReference type="SUPFAM" id="SSF50341">
    <property type="entry name" value="CheW-like"/>
    <property type="match status" value="1"/>
</dbReference>
<dbReference type="GO" id="GO:0007165">
    <property type="term" value="P:signal transduction"/>
    <property type="evidence" value="ECO:0007669"/>
    <property type="project" value="InterPro"/>
</dbReference>
<proteinExistence type="predicted"/>
<dbReference type="InterPro" id="IPR002545">
    <property type="entry name" value="CheW-lke_dom"/>
</dbReference>
<dbReference type="InterPro" id="IPR036061">
    <property type="entry name" value="CheW-like_dom_sf"/>
</dbReference>